<dbReference type="STRING" id="1051891.A0A0C3QFW2"/>
<evidence type="ECO:0000313" key="1">
    <source>
        <dbReference type="EMBL" id="KIO24249.1"/>
    </source>
</evidence>
<dbReference type="HOGENOM" id="CLU_1143262_0_0_1"/>
<dbReference type="InterPro" id="IPR011990">
    <property type="entry name" value="TPR-like_helical_dom_sf"/>
</dbReference>
<dbReference type="EMBL" id="KN823065">
    <property type="protein sequence ID" value="KIO24249.1"/>
    <property type="molecule type" value="Genomic_DNA"/>
</dbReference>
<proteinExistence type="predicted"/>
<dbReference type="Proteomes" id="UP000054248">
    <property type="component" value="Unassembled WGS sequence"/>
</dbReference>
<dbReference type="SUPFAM" id="SSF48452">
    <property type="entry name" value="TPR-like"/>
    <property type="match status" value="1"/>
</dbReference>
<reference evidence="2" key="2">
    <citation type="submission" date="2015-01" db="EMBL/GenBank/DDBJ databases">
        <title>Evolutionary Origins and Diversification of the Mycorrhizal Mutualists.</title>
        <authorList>
            <consortium name="DOE Joint Genome Institute"/>
            <consortium name="Mycorrhizal Genomics Consortium"/>
            <person name="Kohler A."/>
            <person name="Kuo A."/>
            <person name="Nagy L.G."/>
            <person name="Floudas D."/>
            <person name="Copeland A."/>
            <person name="Barry K.W."/>
            <person name="Cichocki N."/>
            <person name="Veneault-Fourrey C."/>
            <person name="LaButti K."/>
            <person name="Lindquist E.A."/>
            <person name="Lipzen A."/>
            <person name="Lundell T."/>
            <person name="Morin E."/>
            <person name="Murat C."/>
            <person name="Riley R."/>
            <person name="Ohm R."/>
            <person name="Sun H."/>
            <person name="Tunlid A."/>
            <person name="Henrissat B."/>
            <person name="Grigoriev I.V."/>
            <person name="Hibbett D.S."/>
            <person name="Martin F."/>
        </authorList>
    </citation>
    <scope>NUCLEOTIDE SEQUENCE [LARGE SCALE GENOMIC DNA]</scope>
    <source>
        <strain evidence="2">MUT 4182</strain>
    </source>
</reference>
<dbReference type="Pfam" id="PF13424">
    <property type="entry name" value="TPR_12"/>
    <property type="match status" value="1"/>
</dbReference>
<dbReference type="AlphaFoldDB" id="A0A0C3QFW2"/>
<organism evidence="1 2">
    <name type="scientific">Tulasnella calospora MUT 4182</name>
    <dbReference type="NCBI Taxonomy" id="1051891"/>
    <lineage>
        <taxon>Eukaryota</taxon>
        <taxon>Fungi</taxon>
        <taxon>Dikarya</taxon>
        <taxon>Basidiomycota</taxon>
        <taxon>Agaricomycotina</taxon>
        <taxon>Agaricomycetes</taxon>
        <taxon>Cantharellales</taxon>
        <taxon>Tulasnellaceae</taxon>
        <taxon>Tulasnella</taxon>
    </lineage>
</organism>
<dbReference type="Gene3D" id="1.25.40.10">
    <property type="entry name" value="Tetratricopeptide repeat domain"/>
    <property type="match status" value="3"/>
</dbReference>
<evidence type="ECO:0008006" key="3">
    <source>
        <dbReference type="Google" id="ProtNLM"/>
    </source>
</evidence>
<evidence type="ECO:0000313" key="2">
    <source>
        <dbReference type="Proteomes" id="UP000054248"/>
    </source>
</evidence>
<name>A0A0C3QFW2_9AGAM</name>
<accession>A0A0C3QFW2</accession>
<protein>
    <recommendedName>
        <fullName evidence="3">MalT-like TPR region domain-containing protein</fullName>
    </recommendedName>
</protein>
<gene>
    <name evidence="1" type="ORF">M407DRAFT_26363</name>
</gene>
<sequence length="243" mass="27053">MPTSSHMDGSLFSLQSLLCINGFHREGSSSSVTRCSGLLYALGGVQMGNGVYTKAQEYFQQSLKLAESVGDESGVASAVKAIGDTFYLGTEYSNAEELYIQARDIYSRISDQLGFAGSVMKLGDVYRMRNECPKAEELYIQIRDIHSQIGNQLDFSRLVKKFERRVPNAERASFQAEELYFKPTTSTTIPGIRSALHTQESYIQAREVYSQIGNLLGVARSVYSLGDVYQMRDDYSKAEGSYI</sequence>
<dbReference type="PANTHER" id="PTHR10098">
    <property type="entry name" value="RAPSYN-RELATED"/>
    <property type="match status" value="1"/>
</dbReference>
<reference evidence="1 2" key="1">
    <citation type="submission" date="2014-04" db="EMBL/GenBank/DDBJ databases">
        <authorList>
            <consortium name="DOE Joint Genome Institute"/>
            <person name="Kuo A."/>
            <person name="Girlanda M."/>
            <person name="Perotto S."/>
            <person name="Kohler A."/>
            <person name="Nagy L.G."/>
            <person name="Floudas D."/>
            <person name="Copeland A."/>
            <person name="Barry K.W."/>
            <person name="Cichocki N."/>
            <person name="Veneault-Fourrey C."/>
            <person name="LaButti K."/>
            <person name="Lindquist E.A."/>
            <person name="Lipzen A."/>
            <person name="Lundell T."/>
            <person name="Morin E."/>
            <person name="Murat C."/>
            <person name="Sun H."/>
            <person name="Tunlid A."/>
            <person name="Henrissat B."/>
            <person name="Grigoriev I.V."/>
            <person name="Hibbett D.S."/>
            <person name="Martin F."/>
            <person name="Nordberg H.P."/>
            <person name="Cantor M.N."/>
            <person name="Hua S.X."/>
        </authorList>
    </citation>
    <scope>NUCLEOTIDE SEQUENCE [LARGE SCALE GENOMIC DNA]</scope>
    <source>
        <strain evidence="1 2">MUT 4182</strain>
    </source>
</reference>
<keyword evidence="2" id="KW-1185">Reference proteome</keyword>
<dbReference type="OrthoDB" id="5986190at2759"/>